<evidence type="ECO:0000256" key="7">
    <source>
        <dbReference type="PIRSR" id="PIRSR604809-3"/>
    </source>
</evidence>
<dbReference type="PROSITE" id="PS00182">
    <property type="entry name" value="GLNA_ADENYLATION"/>
    <property type="match status" value="1"/>
</dbReference>
<dbReference type="PROSITE" id="PS51987">
    <property type="entry name" value="GS_CATALYTIC"/>
    <property type="match status" value="1"/>
</dbReference>
<dbReference type="GO" id="GO:0046872">
    <property type="term" value="F:metal ion binding"/>
    <property type="evidence" value="ECO:0007669"/>
    <property type="project" value="UniProtKB-KW"/>
</dbReference>
<dbReference type="GO" id="GO:0004356">
    <property type="term" value="F:glutamine synthetase activity"/>
    <property type="evidence" value="ECO:0007669"/>
    <property type="project" value="UniProtKB-EC"/>
</dbReference>
<evidence type="ECO:0000256" key="2">
    <source>
        <dbReference type="ARBA" id="ARBA00012937"/>
    </source>
</evidence>
<dbReference type="GO" id="GO:0006542">
    <property type="term" value="P:glutamine biosynthetic process"/>
    <property type="evidence" value="ECO:0007669"/>
    <property type="project" value="InterPro"/>
</dbReference>
<keyword evidence="12" id="KW-0436">Ligase</keyword>
<feature type="domain" description="GS beta-grasp" evidence="13">
    <location>
        <begin position="12"/>
        <end position="96"/>
    </location>
</feature>
<dbReference type="SMART" id="SM01230">
    <property type="entry name" value="Gln-synt_C"/>
    <property type="match status" value="1"/>
</dbReference>
<dbReference type="GO" id="GO:0005737">
    <property type="term" value="C:cytoplasm"/>
    <property type="evidence" value="ECO:0007669"/>
    <property type="project" value="UniProtKB-SubCell"/>
</dbReference>
<keyword evidence="6 12" id="KW-0067">ATP-binding</keyword>
<dbReference type="InterPro" id="IPR027302">
    <property type="entry name" value="Gln_synth_N_conserv_site"/>
</dbReference>
<dbReference type="PROSITE" id="PS51986">
    <property type="entry name" value="GS_BETA_GRASP"/>
    <property type="match status" value="1"/>
</dbReference>
<feature type="binding site" evidence="7">
    <location>
        <position position="131"/>
    </location>
    <ligand>
        <name>Mg(2+)</name>
        <dbReference type="ChEBI" id="CHEBI:18420"/>
        <label>1</label>
    </ligand>
</feature>
<dbReference type="InterPro" id="IPR036651">
    <property type="entry name" value="Gln_synt_N_sf"/>
</dbReference>
<feature type="binding site" evidence="7">
    <location>
        <position position="268"/>
    </location>
    <ligand>
        <name>Mg(2+)</name>
        <dbReference type="ChEBI" id="CHEBI:18420"/>
        <label>1</label>
    </ligand>
</feature>
<organism evidence="15 16">
    <name type="scientific">Marinicella pacifica</name>
    <dbReference type="NCBI Taxonomy" id="1171543"/>
    <lineage>
        <taxon>Bacteria</taxon>
        <taxon>Pseudomonadati</taxon>
        <taxon>Pseudomonadota</taxon>
        <taxon>Gammaproteobacteria</taxon>
        <taxon>Lysobacterales</taxon>
        <taxon>Marinicellaceae</taxon>
        <taxon>Marinicella</taxon>
    </lineage>
</organism>
<dbReference type="EMBL" id="BMEO01000002">
    <property type="protein sequence ID" value="GGF88293.1"/>
    <property type="molecule type" value="Genomic_DNA"/>
</dbReference>
<dbReference type="PROSITE" id="PS00181">
    <property type="entry name" value="GLNA_ATP"/>
    <property type="match status" value="1"/>
</dbReference>
<dbReference type="InterPro" id="IPR001637">
    <property type="entry name" value="Gln_synth_I_adenylation_site"/>
</dbReference>
<comment type="subunit">
    <text evidence="11">Oligomer of 12 subunits arranged in the form of two hexagons.</text>
</comment>
<dbReference type="AlphaFoldDB" id="A0A917CH30"/>
<evidence type="ECO:0000256" key="8">
    <source>
        <dbReference type="PIRSR" id="PIRSR604809-50"/>
    </source>
</evidence>
<dbReference type="EC" id="6.3.1.2" evidence="2 12"/>
<feature type="binding site" evidence="7">
    <location>
        <position position="129"/>
    </location>
    <ligand>
        <name>Mg(2+)</name>
        <dbReference type="ChEBI" id="CHEBI:18420"/>
        <label>1</label>
    </ligand>
</feature>
<dbReference type="FunFam" id="3.10.20.70:FF:000001">
    <property type="entry name" value="Glutamine synthetase"/>
    <property type="match status" value="1"/>
</dbReference>
<feature type="binding site" evidence="6">
    <location>
        <position position="206"/>
    </location>
    <ligand>
        <name>ATP</name>
        <dbReference type="ChEBI" id="CHEBI:30616"/>
    </ligand>
</feature>
<evidence type="ECO:0000256" key="12">
    <source>
        <dbReference type="RuleBase" id="RU004356"/>
    </source>
</evidence>
<feature type="binding site" evidence="7">
    <location>
        <position position="211"/>
    </location>
    <ligand>
        <name>Mg(2+)</name>
        <dbReference type="ChEBI" id="CHEBI:18420"/>
        <label>1</label>
    </ligand>
</feature>
<evidence type="ECO:0000259" key="13">
    <source>
        <dbReference type="PROSITE" id="PS51986"/>
    </source>
</evidence>
<comment type="subcellular location">
    <subcellularLocation>
        <location evidence="11">Cytoplasm</location>
    </subcellularLocation>
</comment>
<keyword evidence="11" id="KW-0963">Cytoplasm</keyword>
<keyword evidence="8" id="KW-0597">Phosphoprotein</keyword>
<dbReference type="Gene3D" id="3.30.590.10">
    <property type="entry name" value="Glutamine synthetase/guanido kinase, catalytic domain"/>
    <property type="match status" value="1"/>
</dbReference>
<reference evidence="15" key="1">
    <citation type="journal article" date="2014" name="Int. J. Syst. Evol. Microbiol.">
        <title>Complete genome sequence of Corynebacterium casei LMG S-19264T (=DSM 44701T), isolated from a smear-ripened cheese.</title>
        <authorList>
            <consortium name="US DOE Joint Genome Institute (JGI-PGF)"/>
            <person name="Walter F."/>
            <person name="Albersmeier A."/>
            <person name="Kalinowski J."/>
            <person name="Ruckert C."/>
        </authorList>
    </citation>
    <scope>NUCLEOTIDE SEQUENCE</scope>
    <source>
        <strain evidence="15">CGMCC 1.12181</strain>
    </source>
</reference>
<feature type="domain" description="GS catalytic" evidence="14">
    <location>
        <begin position="104"/>
        <end position="467"/>
    </location>
</feature>
<dbReference type="SUPFAM" id="SSF54368">
    <property type="entry name" value="Glutamine synthetase, N-terminal domain"/>
    <property type="match status" value="1"/>
</dbReference>
<feature type="binding site" evidence="5">
    <location>
        <position position="326"/>
    </location>
    <ligand>
        <name>L-glutamate</name>
        <dbReference type="ChEBI" id="CHEBI:29985"/>
    </ligand>
</feature>
<dbReference type="PANTHER" id="PTHR43407">
    <property type="entry name" value="GLUTAMINE SYNTHETASE"/>
    <property type="match status" value="1"/>
</dbReference>
<evidence type="ECO:0000256" key="11">
    <source>
        <dbReference type="RuleBase" id="RU000387"/>
    </source>
</evidence>
<comment type="catalytic activity">
    <reaction evidence="4 12">
        <text>L-glutamate + NH4(+) + ATP = L-glutamine + ADP + phosphate + H(+)</text>
        <dbReference type="Rhea" id="RHEA:16169"/>
        <dbReference type="ChEBI" id="CHEBI:15378"/>
        <dbReference type="ChEBI" id="CHEBI:28938"/>
        <dbReference type="ChEBI" id="CHEBI:29985"/>
        <dbReference type="ChEBI" id="CHEBI:30616"/>
        <dbReference type="ChEBI" id="CHEBI:43474"/>
        <dbReference type="ChEBI" id="CHEBI:58359"/>
        <dbReference type="ChEBI" id="CHEBI:456216"/>
        <dbReference type="EC" id="6.3.1.2"/>
    </reaction>
</comment>
<dbReference type="Pfam" id="PF03951">
    <property type="entry name" value="Gln-synt_N"/>
    <property type="match status" value="1"/>
</dbReference>
<evidence type="ECO:0000256" key="6">
    <source>
        <dbReference type="PIRSR" id="PIRSR604809-2"/>
    </source>
</evidence>
<evidence type="ECO:0000313" key="15">
    <source>
        <dbReference type="EMBL" id="GGF88293.1"/>
    </source>
</evidence>
<evidence type="ECO:0000256" key="10">
    <source>
        <dbReference type="RuleBase" id="RU000384"/>
    </source>
</evidence>
<evidence type="ECO:0000256" key="5">
    <source>
        <dbReference type="PIRSR" id="PIRSR604809-1"/>
    </source>
</evidence>
<dbReference type="InterPro" id="IPR027303">
    <property type="entry name" value="Gln_synth_gly_rich_site"/>
</dbReference>
<protein>
    <recommendedName>
        <fullName evidence="3 12">Glutamine synthetase</fullName>
        <ecNumber evidence="2 12">6.3.1.2</ecNumber>
    </recommendedName>
</protein>
<keyword evidence="16" id="KW-1185">Reference proteome</keyword>
<evidence type="ECO:0000313" key="16">
    <source>
        <dbReference type="Proteomes" id="UP000605253"/>
    </source>
</evidence>
<keyword evidence="7" id="KW-0460">Magnesium</keyword>
<reference evidence="15" key="2">
    <citation type="submission" date="2020-09" db="EMBL/GenBank/DDBJ databases">
        <authorList>
            <person name="Sun Q."/>
            <person name="Zhou Y."/>
        </authorList>
    </citation>
    <scope>NUCLEOTIDE SEQUENCE</scope>
    <source>
        <strain evidence="15">CGMCC 1.12181</strain>
    </source>
</reference>
<feature type="binding site" evidence="6">
    <location>
        <begin position="270"/>
        <end position="272"/>
    </location>
    <ligand>
        <name>ATP</name>
        <dbReference type="ChEBI" id="CHEBI:30616"/>
    </ligand>
</feature>
<dbReference type="InterPro" id="IPR004809">
    <property type="entry name" value="Gln_synth_I"/>
</dbReference>
<dbReference type="GO" id="GO:0019740">
    <property type="term" value="P:nitrogen utilization"/>
    <property type="evidence" value="ECO:0007669"/>
    <property type="project" value="TreeGrafter"/>
</dbReference>
<feature type="binding site" evidence="5">
    <location>
        <position position="358"/>
    </location>
    <ligand>
        <name>L-glutamate</name>
        <dbReference type="ChEBI" id="CHEBI:29985"/>
    </ligand>
</feature>
<comment type="similarity">
    <text evidence="1 9 10">Belongs to the glutamine synthetase family.</text>
</comment>
<dbReference type="InterPro" id="IPR008146">
    <property type="entry name" value="Gln_synth_cat_dom"/>
</dbReference>
<comment type="cofactor">
    <cofactor evidence="7">
        <name>Mg(2+)</name>
        <dbReference type="ChEBI" id="CHEBI:18420"/>
    </cofactor>
    <text evidence="7">Binds 2 Mg(2+) ions per subunit.</text>
</comment>
<dbReference type="PANTHER" id="PTHR43407:SF2">
    <property type="entry name" value="GLUTAMINE SYNTHETASE"/>
    <property type="match status" value="1"/>
</dbReference>
<name>A0A917CH30_9GAMM</name>
<feature type="modified residue" description="O-AMP-tyrosine" evidence="8">
    <location>
        <position position="396"/>
    </location>
</feature>
<dbReference type="Pfam" id="PF00120">
    <property type="entry name" value="Gln-synt_C"/>
    <property type="match status" value="1"/>
</dbReference>
<feature type="binding site" evidence="5">
    <location>
        <begin position="263"/>
        <end position="264"/>
    </location>
    <ligand>
        <name>L-glutamate</name>
        <dbReference type="ChEBI" id="CHEBI:29985"/>
    </ligand>
</feature>
<comment type="caution">
    <text evidence="15">The sequence shown here is derived from an EMBL/GenBank/DDBJ whole genome shotgun (WGS) entry which is preliminary data.</text>
</comment>
<proteinExistence type="inferred from homology"/>
<feature type="binding site" evidence="6">
    <location>
        <position position="338"/>
    </location>
    <ligand>
        <name>ATP</name>
        <dbReference type="ChEBI" id="CHEBI:30616"/>
    </ligand>
</feature>
<feature type="binding site" evidence="5">
    <location>
        <position position="320"/>
    </location>
    <ligand>
        <name>L-glutamate</name>
        <dbReference type="ChEBI" id="CHEBI:29985"/>
    </ligand>
</feature>
<feature type="binding site" evidence="5">
    <location>
        <position position="338"/>
    </location>
    <ligand>
        <name>L-glutamate</name>
        <dbReference type="ChEBI" id="CHEBI:29985"/>
    </ligand>
</feature>
<dbReference type="PROSITE" id="PS00180">
    <property type="entry name" value="GLNA_1"/>
    <property type="match status" value="1"/>
</dbReference>
<evidence type="ECO:0000256" key="1">
    <source>
        <dbReference type="ARBA" id="ARBA00009897"/>
    </source>
</evidence>
<evidence type="ECO:0000256" key="3">
    <source>
        <dbReference type="ARBA" id="ARBA00021364"/>
    </source>
</evidence>
<evidence type="ECO:0000256" key="4">
    <source>
        <dbReference type="ARBA" id="ARBA00049436"/>
    </source>
</evidence>
<sequence>MSDKIFDLIKEHAIDFVDLRFCDTIGKEHHVTLPISQVDEDLFEDGKMFDGSSIAGWKGINESDMVLMPVEDSAFVDPFSQFPTLVVRCDILEPNTMQGYERDPRSIAKRAEAYLQQSGIADEAFFGPEPEFFVFDGISWNTEPNKMNFEVYSREGHWDTATDARENMGHRPRHKGGYFPVQPVDSLNDLRSAMCKVMEDIGLEVEVHHHEVGGPGQCEIGMRFNTLVKKADEVLMMKYVVHNVAHDYGYTATFMPKPIIGDNGSGMHVHQSLMKDGVNLFTGEGYGGLSQTALYYIGGIFKHARAINAFANPSTNSYKRLVPGFEAPVMLAYSAKNRSASVRIPFINNPKGRRIEVRFGDPMANPYLMFAAMMMAGLDGIKNKIDPGSAMDKDLYDLPPEEAKDIPTVCHSLDQALEALNQDREFLKAGGVFSDDVIDGFIAVKMREVQRLRMSTHPIEFDMYYSL</sequence>
<dbReference type="InterPro" id="IPR014746">
    <property type="entry name" value="Gln_synth/guanido_kin_cat_dom"/>
</dbReference>
<dbReference type="Gene3D" id="3.10.20.70">
    <property type="entry name" value="Glutamine synthetase, N-terminal domain"/>
    <property type="match status" value="1"/>
</dbReference>
<dbReference type="NCBIfam" id="TIGR00653">
    <property type="entry name" value="GlnA"/>
    <property type="match status" value="1"/>
</dbReference>
<dbReference type="InterPro" id="IPR008147">
    <property type="entry name" value="Gln_synt_N"/>
</dbReference>
<feature type="binding site" evidence="7">
    <location>
        <position position="219"/>
    </location>
    <ligand>
        <name>Mg(2+)</name>
        <dbReference type="ChEBI" id="CHEBI:18420"/>
        <label>2</label>
    </ligand>
</feature>
<dbReference type="FunFam" id="3.30.590.10:FF:000001">
    <property type="entry name" value="Glutamine synthetase"/>
    <property type="match status" value="1"/>
</dbReference>
<gene>
    <name evidence="15" type="ORF">GCM10011365_06820</name>
</gene>
<evidence type="ECO:0000256" key="9">
    <source>
        <dbReference type="PROSITE-ProRule" id="PRU01330"/>
    </source>
</evidence>
<dbReference type="SUPFAM" id="SSF55931">
    <property type="entry name" value="Glutamine synthetase/guanido kinase"/>
    <property type="match status" value="1"/>
</dbReference>
<dbReference type="GO" id="GO:0005524">
    <property type="term" value="F:ATP binding"/>
    <property type="evidence" value="ECO:0007669"/>
    <property type="project" value="UniProtKB-KW"/>
</dbReference>
<evidence type="ECO:0000259" key="14">
    <source>
        <dbReference type="PROSITE" id="PS51987"/>
    </source>
</evidence>
<dbReference type="GO" id="GO:0016020">
    <property type="term" value="C:membrane"/>
    <property type="evidence" value="ECO:0007669"/>
    <property type="project" value="TreeGrafter"/>
</dbReference>
<keyword evidence="6 12" id="KW-0547">Nucleotide-binding</keyword>
<feature type="binding site" evidence="7">
    <location>
        <position position="356"/>
    </location>
    <ligand>
        <name>Mg(2+)</name>
        <dbReference type="ChEBI" id="CHEBI:18420"/>
        <label>1</label>
    </ligand>
</feature>
<feature type="binding site" evidence="6">
    <location>
        <position position="351"/>
    </location>
    <ligand>
        <name>ATP</name>
        <dbReference type="ChEBI" id="CHEBI:30616"/>
    </ligand>
</feature>
<accession>A0A917CH30</accession>
<dbReference type="RefSeq" id="WP_188364273.1">
    <property type="nucleotide sequence ID" value="NZ_BAABJF010000032.1"/>
</dbReference>
<keyword evidence="7" id="KW-0479">Metal-binding</keyword>
<dbReference type="Proteomes" id="UP000605253">
    <property type="component" value="Unassembled WGS sequence"/>
</dbReference>